<dbReference type="EMBL" id="WWVX01000001">
    <property type="protein sequence ID" value="MZL68738.1"/>
    <property type="molecule type" value="Genomic_DNA"/>
</dbReference>
<evidence type="ECO:0000313" key="3">
    <source>
        <dbReference type="EMBL" id="SHF70348.1"/>
    </source>
</evidence>
<dbReference type="Gene3D" id="3.40.50.1580">
    <property type="entry name" value="Nucleoside phosphorylase domain"/>
    <property type="match status" value="1"/>
</dbReference>
<accession>A0AAQ1MBC0</accession>
<organism evidence="3 4">
    <name type="scientific">Bittarella massiliensis</name>
    <name type="common">ex Durand et al. 2017</name>
    <dbReference type="NCBI Taxonomy" id="1720313"/>
    <lineage>
        <taxon>Bacteria</taxon>
        <taxon>Bacillati</taxon>
        <taxon>Bacillota</taxon>
        <taxon>Clostridia</taxon>
        <taxon>Eubacteriales</taxon>
        <taxon>Oscillospiraceae</taxon>
        <taxon>Bittarella (ex Durand et al. 2017)</taxon>
    </lineage>
</organism>
<reference evidence="3" key="1">
    <citation type="submission" date="2016-11" db="EMBL/GenBank/DDBJ databases">
        <authorList>
            <person name="Varghese N."/>
            <person name="Submissions S."/>
        </authorList>
    </citation>
    <scope>NUCLEOTIDE SEQUENCE</scope>
    <source>
        <strain evidence="3">DSM 4029</strain>
    </source>
</reference>
<dbReference type="AlphaFoldDB" id="A0AAQ1MBC0"/>
<keyword evidence="5" id="KW-1185">Reference proteome</keyword>
<sequence length="261" mass="29105">MIDWYLENDDTEPVIQARVHARSEHRGEPLDLPETAVLFFQSQGVPYLQAHHPVITLTEMLPRFLFPTPVYAVKGEEGVCFLDGGRGAPQGADTVETLFALGVKKFILVGYCGCFAGEVGLCDAVAPPRILVEEGTSHHYHPRIRWAAPSPELHRQAVAFLSPRLRVWEQPTVTTDAVYRQTVRKEALWRQQGCVGVDMEASAVLSVSQYLGAEAVALLLVSDKHPTAEDPTPWSWGVRRRVEARDRFFQAAIDFAFAQGR</sequence>
<proteinExistence type="predicted"/>
<reference evidence="4" key="2">
    <citation type="submission" date="2016-11" db="EMBL/GenBank/DDBJ databases">
        <authorList>
            <person name="Jaros S."/>
            <person name="Januszkiewicz K."/>
            <person name="Wedrychowicz H."/>
        </authorList>
    </citation>
    <scope>NUCLEOTIDE SEQUENCE [LARGE SCALE GENOMIC DNA]</scope>
    <source>
        <strain evidence="4">DSM 4029</strain>
    </source>
</reference>
<feature type="domain" description="Nucleoside phosphorylase" evidence="1">
    <location>
        <begin position="75"/>
        <end position="229"/>
    </location>
</feature>
<dbReference type="InterPro" id="IPR000845">
    <property type="entry name" value="Nucleoside_phosphorylase_d"/>
</dbReference>
<dbReference type="Proteomes" id="UP000474718">
    <property type="component" value="Unassembled WGS sequence"/>
</dbReference>
<protein>
    <submittedName>
        <fullName evidence="3">Phosphorylase superfamily protein</fullName>
    </submittedName>
    <submittedName>
        <fullName evidence="2">Uridine phosphorylase</fullName>
    </submittedName>
</protein>
<dbReference type="GO" id="GO:0009116">
    <property type="term" value="P:nucleoside metabolic process"/>
    <property type="evidence" value="ECO:0007669"/>
    <property type="project" value="InterPro"/>
</dbReference>
<dbReference type="SUPFAM" id="SSF53167">
    <property type="entry name" value="Purine and uridine phosphorylases"/>
    <property type="match status" value="1"/>
</dbReference>
<dbReference type="Pfam" id="PF01048">
    <property type="entry name" value="PNP_UDP_1"/>
    <property type="match status" value="1"/>
</dbReference>
<evidence type="ECO:0000313" key="4">
    <source>
        <dbReference type="Proteomes" id="UP000184089"/>
    </source>
</evidence>
<name>A0AAQ1MBC0_9FIRM</name>
<dbReference type="Proteomes" id="UP000184089">
    <property type="component" value="Unassembled WGS sequence"/>
</dbReference>
<evidence type="ECO:0000313" key="2">
    <source>
        <dbReference type="EMBL" id="MZL68738.1"/>
    </source>
</evidence>
<evidence type="ECO:0000259" key="1">
    <source>
        <dbReference type="Pfam" id="PF01048"/>
    </source>
</evidence>
<comment type="caution">
    <text evidence="3">The sequence shown here is derived from an EMBL/GenBank/DDBJ whole genome shotgun (WGS) entry which is preliminary data.</text>
</comment>
<dbReference type="CDD" id="cd09007">
    <property type="entry name" value="NP-I_spr0068"/>
    <property type="match status" value="1"/>
</dbReference>
<dbReference type="EMBL" id="FQVY01000001">
    <property type="protein sequence ID" value="SHF70348.1"/>
    <property type="molecule type" value="Genomic_DNA"/>
</dbReference>
<gene>
    <name evidence="2" type="ORF">GT747_02970</name>
    <name evidence="3" type="ORF">SAMN05444424_0396</name>
</gene>
<dbReference type="GO" id="GO:0003824">
    <property type="term" value="F:catalytic activity"/>
    <property type="evidence" value="ECO:0007669"/>
    <property type="project" value="InterPro"/>
</dbReference>
<dbReference type="RefSeq" id="WP_052537588.1">
    <property type="nucleotide sequence ID" value="NZ_FQVY01000001.1"/>
</dbReference>
<dbReference type="InterPro" id="IPR035994">
    <property type="entry name" value="Nucleoside_phosphorylase_sf"/>
</dbReference>
<evidence type="ECO:0000313" key="5">
    <source>
        <dbReference type="Proteomes" id="UP000474718"/>
    </source>
</evidence>
<reference evidence="2 5" key="3">
    <citation type="journal article" date="2019" name="Nat. Med.">
        <title>A library of human gut bacterial isolates paired with longitudinal multiomics data enables mechanistic microbiome research.</title>
        <authorList>
            <person name="Poyet M."/>
            <person name="Groussin M."/>
            <person name="Gibbons S.M."/>
            <person name="Avila-Pacheco J."/>
            <person name="Jiang X."/>
            <person name="Kearney S.M."/>
            <person name="Perrotta A.R."/>
            <person name="Berdy B."/>
            <person name="Zhao S."/>
            <person name="Lieberman T.D."/>
            <person name="Swanson P.K."/>
            <person name="Smith M."/>
            <person name="Roesemann S."/>
            <person name="Alexander J.E."/>
            <person name="Rich S.A."/>
            <person name="Livny J."/>
            <person name="Vlamakis H."/>
            <person name="Clish C."/>
            <person name="Bullock K."/>
            <person name="Deik A."/>
            <person name="Scott J."/>
            <person name="Pierce K.A."/>
            <person name="Xavier R.J."/>
            <person name="Alm E.J."/>
        </authorList>
    </citation>
    <scope>NUCLEOTIDE SEQUENCE [LARGE SCALE GENOMIC DNA]</scope>
    <source>
        <strain evidence="2 5">BIOML-A2</strain>
    </source>
</reference>